<dbReference type="EMBL" id="FNDU01000026">
    <property type="protein sequence ID" value="SDJ14719.1"/>
    <property type="molecule type" value="Genomic_DNA"/>
</dbReference>
<evidence type="ECO:0000256" key="5">
    <source>
        <dbReference type="ARBA" id="ARBA00023027"/>
    </source>
</evidence>
<dbReference type="Proteomes" id="UP000199017">
    <property type="component" value="Unassembled WGS sequence"/>
</dbReference>
<dbReference type="GO" id="GO:0003954">
    <property type="term" value="F:NADH dehydrogenase activity"/>
    <property type="evidence" value="ECO:0007669"/>
    <property type="project" value="InterPro"/>
</dbReference>
<dbReference type="STRING" id="930129.SAMN05216352_12623"/>
<keyword evidence="5" id="KW-0520">NAD</keyword>
<dbReference type="InterPro" id="IPR023753">
    <property type="entry name" value="FAD/NAD-binding_dom"/>
</dbReference>
<evidence type="ECO:0000313" key="7">
    <source>
        <dbReference type="EMBL" id="SDJ14719.1"/>
    </source>
</evidence>
<dbReference type="InterPro" id="IPR036188">
    <property type="entry name" value="FAD/NAD-bd_sf"/>
</dbReference>
<proteinExistence type="inferred from homology"/>
<evidence type="ECO:0000259" key="6">
    <source>
        <dbReference type="Pfam" id="PF07992"/>
    </source>
</evidence>
<evidence type="ECO:0000256" key="4">
    <source>
        <dbReference type="ARBA" id="ARBA00023002"/>
    </source>
</evidence>
<dbReference type="SUPFAM" id="SSF51905">
    <property type="entry name" value="FAD/NAD(P)-binding domain"/>
    <property type="match status" value="2"/>
</dbReference>
<evidence type="ECO:0000256" key="2">
    <source>
        <dbReference type="ARBA" id="ARBA00022630"/>
    </source>
</evidence>
<keyword evidence="4" id="KW-0560">Oxidoreductase</keyword>
<protein>
    <submittedName>
        <fullName evidence="7">NADH dehydrogenase</fullName>
    </submittedName>
</protein>
<keyword evidence="8" id="KW-1185">Reference proteome</keyword>
<keyword evidence="3" id="KW-0274">FAD</keyword>
<dbReference type="Gene3D" id="3.50.50.100">
    <property type="match status" value="1"/>
</dbReference>
<dbReference type="PRINTS" id="PR00411">
    <property type="entry name" value="PNDRDTASEI"/>
</dbReference>
<evidence type="ECO:0000313" key="8">
    <source>
        <dbReference type="Proteomes" id="UP000199017"/>
    </source>
</evidence>
<comment type="similarity">
    <text evidence="1">Belongs to the NADH dehydrogenase family.</text>
</comment>
<dbReference type="OrthoDB" id="2641866at2"/>
<evidence type="ECO:0000256" key="1">
    <source>
        <dbReference type="ARBA" id="ARBA00005272"/>
    </source>
</evidence>
<reference evidence="7 8" key="1">
    <citation type="submission" date="2016-10" db="EMBL/GenBank/DDBJ databases">
        <authorList>
            <person name="de Groot N.N."/>
        </authorList>
    </citation>
    <scope>NUCLEOTIDE SEQUENCE [LARGE SCALE GENOMIC DNA]</scope>
    <source>
        <strain evidence="8">P4B,CCM 7963,CECT 7998,DSM 25260,IBRC-M 10614,KCTC 13821</strain>
    </source>
</reference>
<gene>
    <name evidence="7" type="ORF">SAMN05216352_12623</name>
</gene>
<dbReference type="PANTHER" id="PTHR43706">
    <property type="entry name" value="NADH DEHYDROGENASE"/>
    <property type="match status" value="1"/>
</dbReference>
<feature type="domain" description="FAD/NAD(P)-binding" evidence="6">
    <location>
        <begin position="3"/>
        <end position="317"/>
    </location>
</feature>
<dbReference type="Pfam" id="PF07992">
    <property type="entry name" value="Pyr_redox_2"/>
    <property type="match status" value="1"/>
</dbReference>
<dbReference type="PRINTS" id="PR00368">
    <property type="entry name" value="FADPNR"/>
</dbReference>
<dbReference type="RefSeq" id="WP_091588216.1">
    <property type="nucleotide sequence ID" value="NZ_FNDU01000026.1"/>
</dbReference>
<accession>A0A1G8RCR6</accession>
<dbReference type="AlphaFoldDB" id="A0A1G8RCR6"/>
<dbReference type="PANTHER" id="PTHR43706:SF45">
    <property type="entry name" value="NADH DEHYDROGENASE-LIKE PROTEIN RV1812C"/>
    <property type="match status" value="1"/>
</dbReference>
<name>A0A1G8RCR6_9BACI</name>
<sequence length="403" mass="44891">MKRIVIIGGGFAGMWSAVGAARKLHELQIEGNEVEVVLINRDSFLGLRPRFYEKDPHHYRIPLSQVLEPAGVSLIEGEVGQIDTHSQKVMIHQNREQIDLTYDRLVFAAGSQLVRPNIVGLYEHAFSTDTYQDAIDLDKHINGLPDLPYVEGKYTAVIVGGGFTGIEIAAEMTSRLKEIARKENKESEVRIVLIERESVVGPDMGANPRPIIEEALGDMHIEIYVNETVTSIGSDRVTLKSGKRIPSLTTIWAAGIKPSPLAKYFPVEKDEQGRLPVDSYLRIEGLPYVFAAGDTARAQTDENHISLMSCQHAMPQGKFAGHNVVCDLLGLTGIPYKQERYVTCLDLGQWGALFTNGWDRIPQYQGEEAKRTKRNTNQSKIYPPLSGNREEIFDAAAPHYLVK</sequence>
<keyword evidence="2" id="KW-0285">Flavoprotein</keyword>
<organism evidence="7 8">
    <name type="scientific">Alteribacillus bidgolensis</name>
    <dbReference type="NCBI Taxonomy" id="930129"/>
    <lineage>
        <taxon>Bacteria</taxon>
        <taxon>Bacillati</taxon>
        <taxon>Bacillota</taxon>
        <taxon>Bacilli</taxon>
        <taxon>Bacillales</taxon>
        <taxon>Bacillaceae</taxon>
        <taxon>Alteribacillus</taxon>
    </lineage>
</organism>
<evidence type="ECO:0000256" key="3">
    <source>
        <dbReference type="ARBA" id="ARBA00022827"/>
    </source>
</evidence>
<dbReference type="InterPro" id="IPR045024">
    <property type="entry name" value="NDH-2"/>
</dbReference>